<organism evidence="2">
    <name type="scientific">hydrothermal vent metagenome</name>
    <dbReference type="NCBI Taxonomy" id="652676"/>
    <lineage>
        <taxon>unclassified sequences</taxon>
        <taxon>metagenomes</taxon>
        <taxon>ecological metagenomes</taxon>
    </lineage>
</organism>
<name>A0A1W1BE32_9ZZZZ</name>
<dbReference type="Pfam" id="PF03061">
    <property type="entry name" value="4HBT"/>
    <property type="match status" value="1"/>
</dbReference>
<evidence type="ECO:0000313" key="2">
    <source>
        <dbReference type="EMBL" id="SFV51698.1"/>
    </source>
</evidence>
<dbReference type="PANTHER" id="PTHR42856:SF1">
    <property type="entry name" value="ACYL-COENZYME A THIOESTERASE PAAI"/>
    <property type="match status" value="1"/>
</dbReference>
<evidence type="ECO:0000259" key="1">
    <source>
        <dbReference type="Pfam" id="PF03061"/>
    </source>
</evidence>
<accession>A0A1W1BE32</accession>
<feature type="domain" description="Thioesterase" evidence="1">
    <location>
        <begin position="68"/>
        <end position="133"/>
    </location>
</feature>
<dbReference type="InterPro" id="IPR029069">
    <property type="entry name" value="HotDog_dom_sf"/>
</dbReference>
<dbReference type="Gene3D" id="3.10.129.10">
    <property type="entry name" value="Hotdog Thioesterase"/>
    <property type="match status" value="1"/>
</dbReference>
<dbReference type="SUPFAM" id="SSF54637">
    <property type="entry name" value="Thioesterase/thiol ester dehydrase-isomerase"/>
    <property type="match status" value="1"/>
</dbReference>
<protein>
    <submittedName>
        <fullName evidence="2">Hot dog fold protein HP0420</fullName>
    </submittedName>
</protein>
<sequence>MDKNSNETKQENSKENQELDSFLSEKKKLPLQTHTLINNYLCGDIIKHEKGYVEVKLQTENEMVVDDMGLIHGGFIFGAADFAAMAAVNEKNVVLVASECQFLSPVKVGDKVLFKAQVRHQEGRKRNVLVKAYVLDIKVFEGEFMTIITDRHVLKLKLLDEESDNQ</sequence>
<dbReference type="PANTHER" id="PTHR42856">
    <property type="entry name" value="ACYL-COENZYME A THIOESTERASE PAAI"/>
    <property type="match status" value="1"/>
</dbReference>
<dbReference type="InterPro" id="IPR006683">
    <property type="entry name" value="Thioestr_dom"/>
</dbReference>
<dbReference type="EMBL" id="FPHB01000018">
    <property type="protein sequence ID" value="SFV51698.1"/>
    <property type="molecule type" value="Genomic_DNA"/>
</dbReference>
<dbReference type="CDD" id="cd03440">
    <property type="entry name" value="hot_dog"/>
    <property type="match status" value="1"/>
</dbReference>
<proteinExistence type="predicted"/>
<reference evidence="2" key="1">
    <citation type="submission" date="2016-10" db="EMBL/GenBank/DDBJ databases">
        <authorList>
            <person name="de Groot N.N."/>
        </authorList>
    </citation>
    <scope>NUCLEOTIDE SEQUENCE</scope>
</reference>
<gene>
    <name evidence="2" type="ORF">MNB_SM-7-563</name>
</gene>
<dbReference type="GO" id="GO:0016289">
    <property type="term" value="F:acyl-CoA hydrolase activity"/>
    <property type="evidence" value="ECO:0007669"/>
    <property type="project" value="TreeGrafter"/>
</dbReference>
<dbReference type="InterPro" id="IPR052723">
    <property type="entry name" value="Acyl-CoA_thioesterase_PaaI"/>
</dbReference>
<dbReference type="AlphaFoldDB" id="A0A1W1BE32"/>